<dbReference type="EMBL" id="CP032382">
    <property type="protein sequence ID" value="AYB31112.1"/>
    <property type="molecule type" value="Genomic_DNA"/>
</dbReference>
<dbReference type="Pfam" id="PF00534">
    <property type="entry name" value="Glycos_transf_1"/>
    <property type="match status" value="1"/>
</dbReference>
<evidence type="ECO:0000256" key="1">
    <source>
        <dbReference type="ARBA" id="ARBA00022679"/>
    </source>
</evidence>
<evidence type="ECO:0000313" key="4">
    <source>
        <dbReference type="EMBL" id="AYB31112.1"/>
    </source>
</evidence>
<dbReference type="RefSeq" id="WP_119754394.1">
    <property type="nucleotide sequence ID" value="NZ_CP032382.1"/>
</dbReference>
<sequence length="377" mass="42923">MKKKRILVDLLNLATSEIAGVGVFARNLFDLWLKEPDQPYEIVFYSSYVVDVERVLGIKPSKNIRIKKIGLKHVLARFLYQQVVMPFSLLRYDLYFNPTLGIPFLARITAPTTKLAVTIHDLIPFFYPQKYSRLRGILVKVVSKYAAKAAHRVITVSANSKKDIVNIARIDPDKVTIVYNFIPTTPLLSNAKDEHFFLCISTLEPGKNVENTIRGFARFLEKYKQPIQFYWAGRVGWVYTQADLDNMVRSQNMVGSFIFSGYLDEEKKRELLTNCTAIVYLSHYEGFGLPVLEGMMYNKPAVVSNNSSLPEVVGKTGVLCDPLDPESIADAMQQVILNRDALTKAIPAQLKIFSPQEQLNVFKDTVNKLLWPHRRTP</sequence>
<keyword evidence="5" id="KW-1185">Reference proteome</keyword>
<name>A0A385SJM8_9BACT</name>
<dbReference type="AlphaFoldDB" id="A0A385SJM8"/>
<feature type="domain" description="Glycosyl transferase family 1" evidence="2">
    <location>
        <begin position="191"/>
        <end position="345"/>
    </location>
</feature>
<evidence type="ECO:0000259" key="3">
    <source>
        <dbReference type="Pfam" id="PF13439"/>
    </source>
</evidence>
<accession>A0A385SJM8</accession>
<feature type="domain" description="Glycosyltransferase subfamily 4-like N-terminal" evidence="3">
    <location>
        <begin position="67"/>
        <end position="184"/>
    </location>
</feature>
<evidence type="ECO:0000259" key="2">
    <source>
        <dbReference type="Pfam" id="PF00534"/>
    </source>
</evidence>
<dbReference type="InterPro" id="IPR028098">
    <property type="entry name" value="Glyco_trans_4-like_N"/>
</dbReference>
<organism evidence="4 5">
    <name type="scientific">Chryseolinea soli</name>
    <dbReference type="NCBI Taxonomy" id="2321403"/>
    <lineage>
        <taxon>Bacteria</taxon>
        <taxon>Pseudomonadati</taxon>
        <taxon>Bacteroidota</taxon>
        <taxon>Cytophagia</taxon>
        <taxon>Cytophagales</taxon>
        <taxon>Fulvivirgaceae</taxon>
        <taxon>Chryseolinea</taxon>
    </lineage>
</organism>
<proteinExistence type="predicted"/>
<dbReference type="CDD" id="cd03809">
    <property type="entry name" value="GT4_MtfB-like"/>
    <property type="match status" value="1"/>
</dbReference>
<dbReference type="InterPro" id="IPR001296">
    <property type="entry name" value="Glyco_trans_1"/>
</dbReference>
<dbReference type="KEGG" id="chk:D4L85_11235"/>
<dbReference type="PANTHER" id="PTHR46401">
    <property type="entry name" value="GLYCOSYLTRANSFERASE WBBK-RELATED"/>
    <property type="match status" value="1"/>
</dbReference>
<dbReference type="Pfam" id="PF13439">
    <property type="entry name" value="Glyco_transf_4"/>
    <property type="match status" value="1"/>
</dbReference>
<protein>
    <submittedName>
        <fullName evidence="4">Glycosyltransferase family 1 protein</fullName>
    </submittedName>
</protein>
<dbReference type="PANTHER" id="PTHR46401:SF2">
    <property type="entry name" value="GLYCOSYLTRANSFERASE WBBK-RELATED"/>
    <property type="match status" value="1"/>
</dbReference>
<dbReference type="Proteomes" id="UP000266183">
    <property type="component" value="Chromosome"/>
</dbReference>
<dbReference type="Gene3D" id="3.40.50.2000">
    <property type="entry name" value="Glycogen Phosphorylase B"/>
    <property type="match status" value="2"/>
</dbReference>
<dbReference type="SUPFAM" id="SSF53756">
    <property type="entry name" value="UDP-Glycosyltransferase/glycogen phosphorylase"/>
    <property type="match status" value="1"/>
</dbReference>
<reference evidence="5" key="1">
    <citation type="submission" date="2018-09" db="EMBL/GenBank/DDBJ databases">
        <title>Chryseolinea sp. KIS68-18 isolated from soil.</title>
        <authorList>
            <person name="Weon H.-Y."/>
            <person name="Kwon S.-W."/>
            <person name="Lee S.A."/>
        </authorList>
    </citation>
    <scope>NUCLEOTIDE SEQUENCE [LARGE SCALE GENOMIC DNA]</scope>
    <source>
        <strain evidence="5">KIS68-18</strain>
    </source>
</reference>
<dbReference type="OrthoDB" id="9801609at2"/>
<evidence type="ECO:0000313" key="5">
    <source>
        <dbReference type="Proteomes" id="UP000266183"/>
    </source>
</evidence>
<gene>
    <name evidence="4" type="ORF">D4L85_11235</name>
</gene>
<dbReference type="GO" id="GO:0016757">
    <property type="term" value="F:glycosyltransferase activity"/>
    <property type="evidence" value="ECO:0007669"/>
    <property type="project" value="InterPro"/>
</dbReference>
<keyword evidence="1 4" id="KW-0808">Transferase</keyword>